<dbReference type="InterPro" id="IPR005952">
    <property type="entry name" value="Phosphogly_mut1"/>
</dbReference>
<dbReference type="GO" id="GO:0004619">
    <property type="term" value="F:phosphoglycerate mutase activity"/>
    <property type="evidence" value="ECO:0007669"/>
    <property type="project" value="UniProtKB-EC"/>
</dbReference>
<dbReference type="PANTHER" id="PTHR11931">
    <property type="entry name" value="PHOSPHOGLYCERATE MUTASE"/>
    <property type="match status" value="1"/>
</dbReference>
<comment type="caution">
    <text evidence="9">The sequence shown here is derived from an EMBL/GenBank/DDBJ whole genome shotgun (WGS) entry which is preliminary data.</text>
</comment>
<dbReference type="EMBL" id="JAEMNX010000015">
    <property type="protein sequence ID" value="MBJ7538589.1"/>
    <property type="molecule type" value="Genomic_DNA"/>
</dbReference>
<dbReference type="EC" id="5.4.2.11" evidence="2"/>
<evidence type="ECO:0000256" key="6">
    <source>
        <dbReference type="PIRSR" id="PIRSR613078-1"/>
    </source>
</evidence>
<dbReference type="InterPro" id="IPR013078">
    <property type="entry name" value="His_Pase_superF_clade-1"/>
</dbReference>
<keyword evidence="3" id="KW-0312">Gluconeogenesis</keyword>
<dbReference type="Gene3D" id="3.40.50.1240">
    <property type="entry name" value="Phosphoglycerate mutase-like"/>
    <property type="match status" value="1"/>
</dbReference>
<keyword evidence="4" id="KW-0324">Glycolysis</keyword>
<dbReference type="SUPFAM" id="SSF53254">
    <property type="entry name" value="Phosphoglycerate mutase-like"/>
    <property type="match status" value="1"/>
</dbReference>
<organism evidence="9 10">
    <name type="scientific">Marinomonas transparens</name>
    <dbReference type="NCBI Taxonomy" id="2795388"/>
    <lineage>
        <taxon>Bacteria</taxon>
        <taxon>Pseudomonadati</taxon>
        <taxon>Pseudomonadota</taxon>
        <taxon>Gammaproteobacteria</taxon>
        <taxon>Oceanospirillales</taxon>
        <taxon>Oceanospirillaceae</taxon>
        <taxon>Marinomonas</taxon>
    </lineage>
</organism>
<gene>
    <name evidence="9" type="ORF">I8J31_12965</name>
</gene>
<evidence type="ECO:0000313" key="9">
    <source>
        <dbReference type="EMBL" id="MBJ7538589.1"/>
    </source>
</evidence>
<dbReference type="AlphaFoldDB" id="A0A934JR87"/>
<dbReference type="SMART" id="SM00855">
    <property type="entry name" value="PGAM"/>
    <property type="match status" value="1"/>
</dbReference>
<evidence type="ECO:0000256" key="3">
    <source>
        <dbReference type="ARBA" id="ARBA00022432"/>
    </source>
</evidence>
<evidence type="ECO:0000256" key="7">
    <source>
        <dbReference type="PIRSR" id="PIRSR613078-2"/>
    </source>
</evidence>
<protein>
    <recommendedName>
        <fullName evidence="2">phosphoglycerate mutase (2,3-diphosphoglycerate-dependent)</fullName>
        <ecNumber evidence="2">5.4.2.11</ecNumber>
    </recommendedName>
</protein>
<keyword evidence="10" id="KW-1185">Reference proteome</keyword>
<comment type="similarity">
    <text evidence="1">Belongs to the phosphoglycerate mutase family. BPG-dependent PGAM subfamily.</text>
</comment>
<dbReference type="GO" id="GO:0006094">
    <property type="term" value="P:gluconeogenesis"/>
    <property type="evidence" value="ECO:0007669"/>
    <property type="project" value="UniProtKB-KW"/>
</dbReference>
<evidence type="ECO:0000256" key="5">
    <source>
        <dbReference type="ARBA" id="ARBA00023235"/>
    </source>
</evidence>
<dbReference type="Pfam" id="PF00300">
    <property type="entry name" value="His_Phos_1"/>
    <property type="match status" value="1"/>
</dbReference>
<evidence type="ECO:0000256" key="4">
    <source>
        <dbReference type="ARBA" id="ARBA00023152"/>
    </source>
</evidence>
<reference evidence="9" key="1">
    <citation type="submission" date="2020-12" db="EMBL/GenBank/DDBJ databases">
        <title>Marinomonas arctica sp. nov., a psychrotolerant bacterium isolated from the Arctic.</title>
        <authorList>
            <person name="Zhang Y."/>
        </authorList>
    </citation>
    <scope>NUCLEOTIDE SEQUENCE</scope>
    <source>
        <strain evidence="9">C1424</strain>
    </source>
</reference>
<dbReference type="RefSeq" id="WP_199468998.1">
    <property type="nucleotide sequence ID" value="NZ_JAEMNX010000015.1"/>
</dbReference>
<dbReference type="Proteomes" id="UP000628710">
    <property type="component" value="Unassembled WGS sequence"/>
</dbReference>
<name>A0A934JR87_9GAMM</name>
<evidence type="ECO:0000313" key="10">
    <source>
        <dbReference type="Proteomes" id="UP000628710"/>
    </source>
</evidence>
<keyword evidence="5" id="KW-0413">Isomerase</keyword>
<proteinExistence type="inferred from homology"/>
<feature type="site" description="Transition state stabilizer" evidence="8">
    <location>
        <position position="170"/>
    </location>
</feature>
<sequence>MSRVCALIRHGAYEQLSNVPSALQPFPLTDSGELEVREQARAFGCWLRETGQKLDPVIDTSTLLRAWQTGQIYLEELQDFFLAKPQLRSFSALCERSVGAVANLTITEIERVLALDPRFTTPPKHWKSNSDYKLPFDGAESLLEAGERVARHVLAWRDSTSQGVKLIVGHGAAIRHGAFHLNLMTMGDIKGLSMFYGHPVVFEFVDNQPTRKRFGDWKQRHILNMNQDVPD</sequence>
<dbReference type="InterPro" id="IPR029033">
    <property type="entry name" value="His_PPase_superfam"/>
</dbReference>
<feature type="active site" description="Proton donor/acceptor" evidence="6">
    <location>
        <position position="95"/>
    </location>
</feature>
<accession>A0A934JR87</accession>
<evidence type="ECO:0000256" key="8">
    <source>
        <dbReference type="PIRSR" id="PIRSR613078-3"/>
    </source>
</evidence>
<dbReference type="CDD" id="cd07040">
    <property type="entry name" value="HP"/>
    <property type="match status" value="1"/>
</dbReference>
<dbReference type="GO" id="GO:0006096">
    <property type="term" value="P:glycolytic process"/>
    <property type="evidence" value="ECO:0007669"/>
    <property type="project" value="UniProtKB-KW"/>
</dbReference>
<evidence type="ECO:0000256" key="1">
    <source>
        <dbReference type="ARBA" id="ARBA00006717"/>
    </source>
</evidence>
<feature type="active site" description="Tele-phosphohistidine intermediate" evidence="6">
    <location>
        <position position="10"/>
    </location>
</feature>
<evidence type="ECO:0000256" key="2">
    <source>
        <dbReference type="ARBA" id="ARBA00012028"/>
    </source>
</evidence>
<feature type="binding site" evidence="7">
    <location>
        <position position="65"/>
    </location>
    <ligand>
        <name>substrate</name>
    </ligand>
</feature>